<keyword evidence="4" id="KW-1185">Reference proteome</keyword>
<dbReference type="PIRSF" id="PIRSF021320">
    <property type="entry name" value="DUF984"/>
    <property type="match status" value="1"/>
</dbReference>
<dbReference type="CDD" id="cd06553">
    <property type="entry name" value="ASCH_Ef3133_like"/>
    <property type="match status" value="1"/>
</dbReference>
<dbReference type="PANTHER" id="PTHR39203">
    <property type="entry name" value="CYTOPLASMIC PROTEIN-RELATED"/>
    <property type="match status" value="1"/>
</dbReference>
<evidence type="ECO:0000313" key="4">
    <source>
        <dbReference type="Proteomes" id="UP000035709"/>
    </source>
</evidence>
<dbReference type="InterPro" id="IPR015947">
    <property type="entry name" value="PUA-like_sf"/>
</dbReference>
<sequence length="149" mass="17492">MTNKEQAVKQYWLNFCDKRKIDPQDLDEAFVFGATKADADELSDLVNRRIKTATTSIHVPTESSSQVGKYCIVLDGDFNPVCVIQNKVYEVMPFKQVSQEHAYHEGEGDRSYKYWYKVHWDFFTKECQERKQIFNENTNVVCEVFTKIE</sequence>
<dbReference type="GeneID" id="78212035"/>
<dbReference type="PATRIC" id="fig|1600.4.peg.656"/>
<dbReference type="Pfam" id="PF04266">
    <property type="entry name" value="ASCH"/>
    <property type="match status" value="1"/>
</dbReference>
<dbReference type="RefSeq" id="WP_054681324.1">
    <property type="nucleotide sequence ID" value="NZ_AP014808.1"/>
</dbReference>
<evidence type="ECO:0000313" key="3">
    <source>
        <dbReference type="EMBL" id="QFG51100.1"/>
    </source>
</evidence>
<dbReference type="SUPFAM" id="SSF88697">
    <property type="entry name" value="PUA domain-like"/>
    <property type="match status" value="1"/>
</dbReference>
<proteinExistence type="predicted"/>
<dbReference type="AlphaFoldDB" id="A0A0D6A3C5"/>
<dbReference type="InterPro" id="IPR007374">
    <property type="entry name" value="ASCH_domain"/>
</dbReference>
<dbReference type="OrthoDB" id="9807542at2"/>
<reference evidence="2 4" key="1">
    <citation type="submission" date="2015-03" db="EMBL/GenBank/DDBJ databases">
        <title>Complete genome sequence of Lactobacillus acetotolerans NBRC 13120.</title>
        <authorList>
            <person name="Toh H."/>
            <person name="Morita H."/>
            <person name="Fujita N."/>
        </authorList>
    </citation>
    <scope>NUCLEOTIDE SEQUENCE [LARGE SCALE GENOMIC DNA]</scope>
    <source>
        <strain evidence="2 4">NBRC 13120</strain>
    </source>
</reference>
<dbReference type="SMART" id="SM01022">
    <property type="entry name" value="ASCH"/>
    <property type="match status" value="1"/>
</dbReference>
<dbReference type="KEGG" id="lae:LBAT_0641"/>
<evidence type="ECO:0000259" key="1">
    <source>
        <dbReference type="SMART" id="SM01022"/>
    </source>
</evidence>
<feature type="domain" description="ASCH" evidence="1">
    <location>
        <begin position="30"/>
        <end position="149"/>
    </location>
</feature>
<dbReference type="STRING" id="1600.LBAT_0641"/>
<evidence type="ECO:0000313" key="5">
    <source>
        <dbReference type="Proteomes" id="UP000325393"/>
    </source>
</evidence>
<dbReference type="PANTHER" id="PTHR39203:SF1">
    <property type="entry name" value="CYTOPLASMIC PROTEIN"/>
    <property type="match status" value="1"/>
</dbReference>
<dbReference type="Gene3D" id="3.10.400.10">
    <property type="entry name" value="Sulfate adenylyltransferase"/>
    <property type="match status" value="1"/>
</dbReference>
<accession>A0A0D6A3C5</accession>
<name>A0A0D6A3C5_9LACO</name>
<reference evidence="3 5" key="2">
    <citation type="submission" date="2019-09" db="EMBL/GenBank/DDBJ databases">
        <title>Genome sequencing of Lactobacillus acetotolerans.</title>
        <authorList>
            <person name="Kim K."/>
        </authorList>
    </citation>
    <scope>NUCLEOTIDE SEQUENCE [LARGE SCALE GENOMIC DNA]</scope>
    <source>
        <strain evidence="3 5">LA749</strain>
    </source>
</reference>
<organism evidence="2 4">
    <name type="scientific">Lactobacillus acetotolerans</name>
    <dbReference type="NCBI Taxonomy" id="1600"/>
    <lineage>
        <taxon>Bacteria</taxon>
        <taxon>Bacillati</taxon>
        <taxon>Bacillota</taxon>
        <taxon>Bacilli</taxon>
        <taxon>Lactobacillales</taxon>
        <taxon>Lactobacillaceae</taxon>
        <taxon>Lactobacillus</taxon>
    </lineage>
</organism>
<dbReference type="InterPro" id="IPR009326">
    <property type="entry name" value="DUF984"/>
</dbReference>
<dbReference type="EMBL" id="AP014808">
    <property type="protein sequence ID" value="BAQ57030.1"/>
    <property type="molecule type" value="Genomic_DNA"/>
</dbReference>
<dbReference type="EMBL" id="CP044496">
    <property type="protein sequence ID" value="QFG51100.1"/>
    <property type="molecule type" value="Genomic_DNA"/>
</dbReference>
<dbReference type="Proteomes" id="UP000035709">
    <property type="component" value="Chromosome"/>
</dbReference>
<gene>
    <name evidence="3" type="ORF">LA749_03440</name>
    <name evidence="2" type="ORF">LBAT_0641</name>
</gene>
<evidence type="ECO:0000313" key="2">
    <source>
        <dbReference type="EMBL" id="BAQ57030.1"/>
    </source>
</evidence>
<protein>
    <submittedName>
        <fullName evidence="3">ASCH domain-containing protein</fullName>
    </submittedName>
</protein>
<dbReference type="Proteomes" id="UP000325393">
    <property type="component" value="Chromosome"/>
</dbReference>